<evidence type="ECO:0000259" key="2">
    <source>
        <dbReference type="PROSITE" id="PS51819"/>
    </source>
</evidence>
<feature type="domain" description="VOC" evidence="2">
    <location>
        <begin position="6"/>
        <end position="122"/>
    </location>
</feature>
<accession>A0AAU7X7L4</accession>
<dbReference type="InterPro" id="IPR037523">
    <property type="entry name" value="VOC_core"/>
</dbReference>
<reference evidence="3" key="1">
    <citation type="submission" date="2024-06" db="EMBL/GenBank/DDBJ databases">
        <title>Methylostella associata gen. nov., sp. nov., a novel Ancalomicrobiaceae-affiliated facultatively methylotrophic bacteria that feed on methanotrophs of the genus Methylococcus.</title>
        <authorList>
            <person name="Saltykova V."/>
            <person name="Danilova O.V."/>
            <person name="Oshkin I.Y."/>
            <person name="Belova S.E."/>
            <person name="Pimenov N.V."/>
            <person name="Dedysh S.N."/>
        </authorList>
    </citation>
    <scope>NUCLEOTIDE SEQUENCE</scope>
    <source>
        <strain evidence="3">S20</strain>
    </source>
</reference>
<dbReference type="Pfam" id="PF00903">
    <property type="entry name" value="Glyoxalase"/>
    <property type="match status" value="1"/>
</dbReference>
<evidence type="ECO:0000256" key="1">
    <source>
        <dbReference type="SAM" id="MobiDB-lite"/>
    </source>
</evidence>
<organism evidence="3">
    <name type="scientific">Methyloraptor flagellatus</name>
    <dbReference type="NCBI Taxonomy" id="3162530"/>
    <lineage>
        <taxon>Bacteria</taxon>
        <taxon>Pseudomonadati</taxon>
        <taxon>Pseudomonadota</taxon>
        <taxon>Alphaproteobacteria</taxon>
        <taxon>Hyphomicrobiales</taxon>
        <taxon>Ancalomicrobiaceae</taxon>
        <taxon>Methyloraptor</taxon>
    </lineage>
</organism>
<feature type="compositionally biased region" description="Basic and acidic residues" evidence="1">
    <location>
        <begin position="137"/>
        <end position="150"/>
    </location>
</feature>
<evidence type="ECO:0000313" key="3">
    <source>
        <dbReference type="EMBL" id="XBY44051.1"/>
    </source>
</evidence>
<name>A0AAU7X7L4_9HYPH</name>
<dbReference type="PANTHER" id="PTHR33993">
    <property type="entry name" value="GLYOXALASE-RELATED"/>
    <property type="match status" value="1"/>
</dbReference>
<protein>
    <submittedName>
        <fullName evidence="3">VOC family protein</fullName>
    </submittedName>
</protein>
<dbReference type="EMBL" id="CP158568">
    <property type="protein sequence ID" value="XBY44051.1"/>
    <property type="molecule type" value="Genomic_DNA"/>
</dbReference>
<dbReference type="Gene3D" id="3.10.180.10">
    <property type="entry name" value="2,3-Dihydroxybiphenyl 1,2-Dioxygenase, domain 1"/>
    <property type="match status" value="1"/>
</dbReference>
<gene>
    <name evidence="3" type="ORF">ABS361_18670</name>
</gene>
<dbReference type="RefSeq" id="WP_407049147.1">
    <property type="nucleotide sequence ID" value="NZ_CP158568.1"/>
</dbReference>
<dbReference type="InterPro" id="IPR052164">
    <property type="entry name" value="Anthracycline_SecMetBiosynth"/>
</dbReference>
<feature type="region of interest" description="Disordered" evidence="1">
    <location>
        <begin position="123"/>
        <end position="156"/>
    </location>
</feature>
<dbReference type="PANTHER" id="PTHR33993:SF14">
    <property type="entry name" value="GB|AAF24581.1"/>
    <property type="match status" value="1"/>
</dbReference>
<dbReference type="InterPro" id="IPR004360">
    <property type="entry name" value="Glyas_Fos-R_dOase_dom"/>
</dbReference>
<proteinExistence type="predicted"/>
<dbReference type="CDD" id="cd07247">
    <property type="entry name" value="SgaA_N_like"/>
    <property type="match status" value="1"/>
</dbReference>
<dbReference type="PROSITE" id="PS51819">
    <property type="entry name" value="VOC"/>
    <property type="match status" value="1"/>
</dbReference>
<dbReference type="AlphaFoldDB" id="A0AAU7X7L4"/>
<dbReference type="InterPro" id="IPR029068">
    <property type="entry name" value="Glyas_Bleomycin-R_OHBP_Dase"/>
</dbReference>
<sequence length="156" mass="16931">MWTHGCFFWNELNTRDADRARAFYAETLGWSFEALSMPDGIYWLAKCNGRPVAGLFTMSGAEFEGIPDHWFPYIAVDDVDARIAAVATAGGAILRAPWDVPGIGRIAIVRDRNGAALGWMTPAGDTSSVTADPQDFEPARATEPGHRTDLELGASV</sequence>
<dbReference type="KEGG" id="mflg:ABS361_18670"/>
<dbReference type="SUPFAM" id="SSF54593">
    <property type="entry name" value="Glyoxalase/Bleomycin resistance protein/Dihydroxybiphenyl dioxygenase"/>
    <property type="match status" value="1"/>
</dbReference>